<dbReference type="SUPFAM" id="SSF90123">
    <property type="entry name" value="ABC transporter transmembrane region"/>
    <property type="match status" value="1"/>
</dbReference>
<reference evidence="12" key="1">
    <citation type="journal article" date="2014" name="Int. J. Syst. Evol. Microbiol.">
        <title>Complete genome sequence of Corynebacterium casei LMG S-19264T (=DSM 44701T), isolated from a smear-ripened cheese.</title>
        <authorList>
            <consortium name="US DOE Joint Genome Institute (JGI-PGF)"/>
            <person name="Walter F."/>
            <person name="Albersmeier A."/>
            <person name="Kalinowski J."/>
            <person name="Ruckert C."/>
        </authorList>
    </citation>
    <scope>NUCLEOTIDE SEQUENCE</scope>
    <source>
        <strain evidence="12">CGMCC 1.15082</strain>
    </source>
</reference>
<gene>
    <name evidence="12" type="primary">cydD</name>
    <name evidence="12" type="ORF">GCM10011491_00740</name>
</gene>
<dbReference type="InterPro" id="IPR039421">
    <property type="entry name" value="Type_1_exporter"/>
</dbReference>
<proteinExistence type="predicted"/>
<dbReference type="GO" id="GO:0005886">
    <property type="term" value="C:plasma membrane"/>
    <property type="evidence" value="ECO:0007669"/>
    <property type="project" value="UniProtKB-SubCell"/>
</dbReference>
<name>A0A916S014_9HYPH</name>
<dbReference type="InterPro" id="IPR011527">
    <property type="entry name" value="ABC1_TM_dom"/>
</dbReference>
<evidence type="ECO:0000256" key="4">
    <source>
        <dbReference type="ARBA" id="ARBA00022741"/>
    </source>
</evidence>
<evidence type="ECO:0000259" key="11">
    <source>
        <dbReference type="PROSITE" id="PS50929"/>
    </source>
</evidence>
<dbReference type="InterPro" id="IPR027417">
    <property type="entry name" value="P-loop_NTPase"/>
</dbReference>
<feature type="transmembrane region" description="Helical" evidence="9">
    <location>
        <begin position="178"/>
        <end position="196"/>
    </location>
</feature>
<keyword evidence="13" id="KW-1185">Reference proteome</keyword>
<dbReference type="SMART" id="SM00382">
    <property type="entry name" value="AAA"/>
    <property type="match status" value="1"/>
</dbReference>
<evidence type="ECO:0000256" key="8">
    <source>
        <dbReference type="SAM" id="MobiDB-lite"/>
    </source>
</evidence>
<feature type="domain" description="ABC transmembrane type-1" evidence="11">
    <location>
        <begin position="62"/>
        <end position="351"/>
    </location>
</feature>
<dbReference type="SUPFAM" id="SSF52540">
    <property type="entry name" value="P-loop containing nucleoside triphosphate hydrolases"/>
    <property type="match status" value="1"/>
</dbReference>
<dbReference type="InterPro" id="IPR014216">
    <property type="entry name" value="ABC_transptr_CydD"/>
</dbReference>
<feature type="transmembrane region" description="Helical" evidence="9">
    <location>
        <begin position="202"/>
        <end position="220"/>
    </location>
</feature>
<dbReference type="GO" id="GO:0042883">
    <property type="term" value="P:cysteine transport"/>
    <property type="evidence" value="ECO:0007669"/>
    <property type="project" value="InterPro"/>
</dbReference>
<dbReference type="PROSITE" id="PS50929">
    <property type="entry name" value="ABC_TM1F"/>
    <property type="match status" value="1"/>
</dbReference>
<evidence type="ECO:0000313" key="13">
    <source>
        <dbReference type="Proteomes" id="UP000646478"/>
    </source>
</evidence>
<dbReference type="GO" id="GO:0140359">
    <property type="term" value="F:ABC-type transporter activity"/>
    <property type="evidence" value="ECO:0007669"/>
    <property type="project" value="InterPro"/>
</dbReference>
<keyword evidence="5" id="KW-0067">ATP-binding</keyword>
<keyword evidence="6 9" id="KW-1133">Transmembrane helix</keyword>
<dbReference type="CDD" id="cd03228">
    <property type="entry name" value="ABCC_MRP_Like"/>
    <property type="match status" value="1"/>
</dbReference>
<feature type="region of interest" description="Disordered" evidence="8">
    <location>
        <begin position="405"/>
        <end position="432"/>
    </location>
</feature>
<dbReference type="PANTHER" id="PTHR24221:SF261">
    <property type="entry name" value="GLUTATHIONE_L-CYSTEINE TRANSPORT SYSTEM ATP-BINDING_PERMEASE PROTEIN CYDD"/>
    <property type="match status" value="1"/>
</dbReference>
<organism evidence="12 13">
    <name type="scientific">Brucella endophytica</name>
    <dbReference type="NCBI Taxonomy" id="1963359"/>
    <lineage>
        <taxon>Bacteria</taxon>
        <taxon>Pseudomonadati</taxon>
        <taxon>Pseudomonadota</taxon>
        <taxon>Alphaproteobacteria</taxon>
        <taxon>Hyphomicrobiales</taxon>
        <taxon>Brucellaceae</taxon>
        <taxon>Brucella/Ochrobactrum group</taxon>
        <taxon>Brucella</taxon>
    </lineage>
</organism>
<evidence type="ECO:0000256" key="2">
    <source>
        <dbReference type="ARBA" id="ARBA00004651"/>
    </source>
</evidence>
<dbReference type="Pfam" id="PF00664">
    <property type="entry name" value="ABC_membrane"/>
    <property type="match status" value="1"/>
</dbReference>
<dbReference type="Gene3D" id="1.20.1560.10">
    <property type="entry name" value="ABC transporter type 1, transmembrane domain"/>
    <property type="match status" value="1"/>
</dbReference>
<evidence type="ECO:0000256" key="6">
    <source>
        <dbReference type="ARBA" id="ARBA00022989"/>
    </source>
</evidence>
<keyword evidence="7 9" id="KW-0472">Membrane</keyword>
<dbReference type="Gene3D" id="3.40.50.300">
    <property type="entry name" value="P-loop containing nucleotide triphosphate hydrolases"/>
    <property type="match status" value="1"/>
</dbReference>
<feature type="transmembrane region" description="Helical" evidence="9">
    <location>
        <begin position="280"/>
        <end position="302"/>
    </location>
</feature>
<dbReference type="InterPro" id="IPR003593">
    <property type="entry name" value="AAA+_ATPase"/>
</dbReference>
<evidence type="ECO:0000259" key="10">
    <source>
        <dbReference type="PROSITE" id="PS50893"/>
    </source>
</evidence>
<comment type="caution">
    <text evidence="12">The sequence shown here is derived from an EMBL/GenBank/DDBJ whole genome shotgun (WGS) entry which is preliminary data.</text>
</comment>
<protein>
    <submittedName>
        <fullName evidence="12">Thiol reductant ABC exporter subunit CydD</fullName>
    </submittedName>
</protein>
<sequence>MTIAVSNEFVAAPEAAAETRATEAVRVKAVALPESSPTGMAPKSAKRFSDKVHAQPRMKVGAGAVLQTGAALLWLPQAGLLAYALGLVMKGGALTQVAWIAIAVLMLGIIRAALDAAGSRIAFKAARATLAVLRERAVCALMRRSPLDNSRPASGLAASVIAEQAEAVIPYLSRFQPVRQRVSVVPLVILAVVLWFSWVAALILLVAAPLIPVFMALIGWRAKAASEAQLAELGGMNGFLLDRLRGLSTIRAFDAVDLTAHRLRNNAESLRRRTMVVLRIAFLSSAVLELFSALGVAMVAVYTGFHLLGQLDFGAWGGKLTLPESFFILLLAPAFFEPLRDLSAVWHDRASGEAAIKALEVLGGEGAAMVSDAAQFCPSPLPSPRKERGEGGVNVASSSFFPCTRQKNETETSVSPSPRARGEGKGEGQPARVSEGQAALHLTNLRFRHAGSDTPLFDNFNLTVSPGEHVALWGPSGCGKSTLLALMGGLVIPEEGNITLCGPPFLPETAADIRARMAWVGQKPHIFAGSAEANITLGRDGGEAEIEAALEAANLTDVIRNRAALGESGIGLSGGEALRLSLARAAFNTEAAIILADEPTAHLDHQTALKVMDSLLALAKGKTLVVATHDPALALRMDRLVRLDAGRRA</sequence>
<reference evidence="12" key="2">
    <citation type="submission" date="2020-09" db="EMBL/GenBank/DDBJ databases">
        <authorList>
            <person name="Sun Q."/>
            <person name="Zhou Y."/>
        </authorList>
    </citation>
    <scope>NUCLEOTIDE SEQUENCE</scope>
    <source>
        <strain evidence="12">CGMCC 1.15082</strain>
    </source>
</reference>
<dbReference type="GO" id="GO:0016887">
    <property type="term" value="F:ATP hydrolysis activity"/>
    <property type="evidence" value="ECO:0007669"/>
    <property type="project" value="InterPro"/>
</dbReference>
<evidence type="ECO:0000256" key="3">
    <source>
        <dbReference type="ARBA" id="ARBA00022692"/>
    </source>
</evidence>
<feature type="domain" description="ABC transporter" evidence="10">
    <location>
        <begin position="440"/>
        <end position="649"/>
    </location>
</feature>
<evidence type="ECO:0000256" key="9">
    <source>
        <dbReference type="SAM" id="Phobius"/>
    </source>
</evidence>
<dbReference type="EMBL" id="BMHH01000001">
    <property type="protein sequence ID" value="GGA77464.1"/>
    <property type="molecule type" value="Genomic_DNA"/>
</dbReference>
<dbReference type="GO" id="GO:0034040">
    <property type="term" value="F:ATPase-coupled lipid transmembrane transporter activity"/>
    <property type="evidence" value="ECO:0007669"/>
    <property type="project" value="TreeGrafter"/>
</dbReference>
<keyword evidence="3 9" id="KW-0812">Transmembrane</keyword>
<dbReference type="AlphaFoldDB" id="A0A916S014"/>
<dbReference type="InterPro" id="IPR036640">
    <property type="entry name" value="ABC1_TM_sf"/>
</dbReference>
<dbReference type="PANTHER" id="PTHR24221">
    <property type="entry name" value="ATP-BINDING CASSETTE SUB-FAMILY B"/>
    <property type="match status" value="1"/>
</dbReference>
<evidence type="ECO:0000256" key="7">
    <source>
        <dbReference type="ARBA" id="ARBA00023136"/>
    </source>
</evidence>
<dbReference type="NCBIfam" id="TIGR02857">
    <property type="entry name" value="CydD"/>
    <property type="match status" value="1"/>
</dbReference>
<feature type="transmembrane region" description="Helical" evidence="9">
    <location>
        <begin position="97"/>
        <end position="114"/>
    </location>
</feature>
<keyword evidence="4" id="KW-0547">Nucleotide-binding</keyword>
<dbReference type="Pfam" id="PF00005">
    <property type="entry name" value="ABC_tran"/>
    <property type="match status" value="1"/>
</dbReference>
<dbReference type="GO" id="GO:0005524">
    <property type="term" value="F:ATP binding"/>
    <property type="evidence" value="ECO:0007669"/>
    <property type="project" value="UniProtKB-KW"/>
</dbReference>
<dbReference type="InterPro" id="IPR003439">
    <property type="entry name" value="ABC_transporter-like_ATP-bd"/>
</dbReference>
<dbReference type="PROSITE" id="PS50893">
    <property type="entry name" value="ABC_TRANSPORTER_2"/>
    <property type="match status" value="1"/>
</dbReference>
<accession>A0A916S014</accession>
<evidence type="ECO:0000256" key="1">
    <source>
        <dbReference type="ARBA" id="ARBA00004533"/>
    </source>
</evidence>
<dbReference type="Proteomes" id="UP000646478">
    <property type="component" value="Unassembled WGS sequence"/>
</dbReference>
<comment type="subcellular location">
    <subcellularLocation>
        <location evidence="1">Cell inner membrane</location>
    </subcellularLocation>
    <subcellularLocation>
        <location evidence="2">Cell membrane</location>
        <topology evidence="2">Multi-pass membrane protein</topology>
    </subcellularLocation>
</comment>
<evidence type="ECO:0000256" key="5">
    <source>
        <dbReference type="ARBA" id="ARBA00022840"/>
    </source>
</evidence>
<dbReference type="CDD" id="cd18584">
    <property type="entry name" value="ABC_6TM_AarD_CydD"/>
    <property type="match status" value="1"/>
</dbReference>
<feature type="transmembrane region" description="Helical" evidence="9">
    <location>
        <begin position="60"/>
        <end position="85"/>
    </location>
</feature>
<evidence type="ECO:0000313" key="12">
    <source>
        <dbReference type="EMBL" id="GGA77464.1"/>
    </source>
</evidence>